<feature type="signal peptide" evidence="1">
    <location>
        <begin position="1"/>
        <end position="23"/>
    </location>
</feature>
<feature type="chain" id="PRO_5037083312" description="Phosphate ABC transporter substrate-binding protein" evidence="1">
    <location>
        <begin position="24"/>
        <end position="136"/>
    </location>
</feature>
<comment type="caution">
    <text evidence="2">The sequence shown here is derived from an EMBL/GenBank/DDBJ whole genome shotgun (WGS) entry which is preliminary data.</text>
</comment>
<dbReference type="EMBL" id="JAGSPN010000001">
    <property type="protein sequence ID" value="MBR7780894.1"/>
    <property type="molecule type" value="Genomic_DNA"/>
</dbReference>
<keyword evidence="1" id="KW-0732">Signal</keyword>
<evidence type="ECO:0000313" key="2">
    <source>
        <dbReference type="EMBL" id="MBR7780894.1"/>
    </source>
</evidence>
<keyword evidence="3" id="KW-1185">Reference proteome</keyword>
<dbReference type="Proteomes" id="UP000680067">
    <property type="component" value="Unassembled WGS sequence"/>
</dbReference>
<evidence type="ECO:0008006" key="4">
    <source>
        <dbReference type="Google" id="ProtNLM"/>
    </source>
</evidence>
<reference evidence="2" key="1">
    <citation type="submission" date="2021-04" db="EMBL/GenBank/DDBJ databases">
        <title>novel species isolated from subtropical streams in China.</title>
        <authorList>
            <person name="Lu H."/>
        </authorList>
    </citation>
    <scope>NUCLEOTIDE SEQUENCE</scope>
    <source>
        <strain evidence="2">LFS511W</strain>
    </source>
</reference>
<evidence type="ECO:0000313" key="3">
    <source>
        <dbReference type="Proteomes" id="UP000680067"/>
    </source>
</evidence>
<dbReference type="RefSeq" id="WP_212686249.1">
    <property type="nucleotide sequence ID" value="NZ_JAGSPN010000001.1"/>
</dbReference>
<sequence>MKMRDWLVSGGMLAAMLPSLANAELVVIVNKDNPATKMYLSQVSQFYLGGSSLFAPVELAETSSLKAEFYKKVLDKEPSQVQAIWAKLTFTGKAKPPKEFKTAAEVRKYVAETPNAIGYVDKATADDSVKVVAVVP</sequence>
<organism evidence="2 3">
    <name type="scientific">Undibacterium luofuense</name>
    <dbReference type="NCBI Taxonomy" id="2828733"/>
    <lineage>
        <taxon>Bacteria</taxon>
        <taxon>Pseudomonadati</taxon>
        <taxon>Pseudomonadota</taxon>
        <taxon>Betaproteobacteria</taxon>
        <taxon>Burkholderiales</taxon>
        <taxon>Oxalobacteraceae</taxon>
        <taxon>Undibacterium</taxon>
    </lineage>
</organism>
<gene>
    <name evidence="2" type="ORF">KDM89_01970</name>
</gene>
<dbReference type="SUPFAM" id="SSF53850">
    <property type="entry name" value="Periplasmic binding protein-like II"/>
    <property type="match status" value="1"/>
</dbReference>
<name>A0A941I5J1_9BURK</name>
<accession>A0A941I5J1</accession>
<dbReference type="AlphaFoldDB" id="A0A941I5J1"/>
<evidence type="ECO:0000256" key="1">
    <source>
        <dbReference type="SAM" id="SignalP"/>
    </source>
</evidence>
<proteinExistence type="predicted"/>
<dbReference type="Gene3D" id="3.40.190.10">
    <property type="entry name" value="Periplasmic binding protein-like II"/>
    <property type="match status" value="1"/>
</dbReference>
<protein>
    <recommendedName>
        <fullName evidence="4">Phosphate ABC transporter substrate-binding protein</fullName>
    </recommendedName>
</protein>